<dbReference type="Gene3D" id="2.160.20.10">
    <property type="entry name" value="Single-stranded right-handed beta-helix, Pectin lyase-like"/>
    <property type="match status" value="1"/>
</dbReference>
<proteinExistence type="predicted"/>
<organism evidence="1">
    <name type="scientific">marine sediment metagenome</name>
    <dbReference type="NCBI Taxonomy" id="412755"/>
    <lineage>
        <taxon>unclassified sequences</taxon>
        <taxon>metagenomes</taxon>
        <taxon>ecological metagenomes</taxon>
    </lineage>
</organism>
<dbReference type="InterPro" id="IPR012334">
    <property type="entry name" value="Pectin_lyas_fold"/>
</dbReference>
<reference evidence="1" key="1">
    <citation type="journal article" date="2015" name="Nature">
        <title>Complex archaea that bridge the gap between prokaryotes and eukaryotes.</title>
        <authorList>
            <person name="Spang A."/>
            <person name="Saw J.H."/>
            <person name="Jorgensen S.L."/>
            <person name="Zaremba-Niedzwiedzka K."/>
            <person name="Martijn J."/>
            <person name="Lind A.E."/>
            <person name="van Eijk R."/>
            <person name="Schleper C."/>
            <person name="Guy L."/>
            <person name="Ettema T.J."/>
        </authorList>
    </citation>
    <scope>NUCLEOTIDE SEQUENCE</scope>
</reference>
<sequence length="326" mass="33792">MTATSSVRRGWHFNQQTQRLEAYNNGNEIFQYPFGTNYYVDSINGSATATGLSWATAFSTISLAMTAAAALGASAVRRGGVSIYVAPGGYTEDIVTPLNAVCPFGELVAVNPTPGRSFGAAWLSPSTADTPILTVQARGWRISGFEFDPNSGGAVVIGGATAGNNGAGTLIENCLFNGGGVALFGIDFQSDIAGNPLCTIRHNTFYDFNPGTTAACIKCSASGIDQPTLAIVEDNLFEGSDNYIDMNPRGFKSSIIRGNTFLAATADEKFDNTGGSNCQVYGNAMGGAYTLVGGYVAGSGDDWSGNMAEAVTGESANGWTFAIPAS</sequence>
<comment type="caution">
    <text evidence="1">The sequence shown here is derived from an EMBL/GenBank/DDBJ whole genome shotgun (WGS) entry which is preliminary data.</text>
</comment>
<dbReference type="EMBL" id="LAZR01056071">
    <property type="protein sequence ID" value="KKK74976.1"/>
    <property type="molecule type" value="Genomic_DNA"/>
</dbReference>
<evidence type="ECO:0008006" key="2">
    <source>
        <dbReference type="Google" id="ProtNLM"/>
    </source>
</evidence>
<accession>A0A0F9AS10</accession>
<dbReference type="SUPFAM" id="SSF51126">
    <property type="entry name" value="Pectin lyase-like"/>
    <property type="match status" value="1"/>
</dbReference>
<gene>
    <name evidence="1" type="ORF">LCGC14_2878370</name>
</gene>
<dbReference type="InterPro" id="IPR011050">
    <property type="entry name" value="Pectin_lyase_fold/virulence"/>
</dbReference>
<protein>
    <recommendedName>
        <fullName evidence="2">Right handed beta helix domain-containing protein</fullName>
    </recommendedName>
</protein>
<name>A0A0F9AS10_9ZZZZ</name>
<evidence type="ECO:0000313" key="1">
    <source>
        <dbReference type="EMBL" id="KKK74976.1"/>
    </source>
</evidence>
<dbReference type="AlphaFoldDB" id="A0A0F9AS10"/>